<dbReference type="CDD" id="cd14752">
    <property type="entry name" value="GH31_N"/>
    <property type="match status" value="1"/>
</dbReference>
<dbReference type="FunFam" id="2.60.40.1180:FF:000001">
    <property type="entry name" value="Maltase-glucoamylase, intestinal"/>
    <property type="match status" value="1"/>
</dbReference>
<evidence type="ECO:0000313" key="12">
    <source>
        <dbReference type="Proteomes" id="UP000094527"/>
    </source>
</evidence>
<dbReference type="CDD" id="cd00111">
    <property type="entry name" value="Trefoil"/>
    <property type="match status" value="1"/>
</dbReference>
<evidence type="ECO:0000256" key="4">
    <source>
        <dbReference type="ARBA" id="ARBA00023136"/>
    </source>
</evidence>
<dbReference type="GO" id="GO:0004558">
    <property type="term" value="F:alpha-1,4-glucosidase activity"/>
    <property type="evidence" value="ECO:0007669"/>
    <property type="project" value="TreeGrafter"/>
</dbReference>
<dbReference type="InterPro" id="IPR000322">
    <property type="entry name" value="Glyco_hydro_31_TIM"/>
</dbReference>
<evidence type="ECO:0000256" key="3">
    <source>
        <dbReference type="ARBA" id="ARBA00022801"/>
    </source>
</evidence>
<evidence type="ECO:0000259" key="10">
    <source>
        <dbReference type="PROSITE" id="PS51448"/>
    </source>
</evidence>
<dbReference type="GO" id="GO:0016020">
    <property type="term" value="C:membrane"/>
    <property type="evidence" value="ECO:0007669"/>
    <property type="project" value="UniProtKB-SubCell"/>
</dbReference>
<dbReference type="InterPro" id="IPR017853">
    <property type="entry name" value="GH"/>
</dbReference>
<dbReference type="Pfam" id="PF00088">
    <property type="entry name" value="Trefoil"/>
    <property type="match status" value="1"/>
</dbReference>
<dbReference type="OMA" id="IDGFWND"/>
<evidence type="ECO:0000256" key="1">
    <source>
        <dbReference type="ARBA" id="ARBA00004370"/>
    </source>
</evidence>
<dbReference type="Gene3D" id="3.20.20.80">
    <property type="entry name" value="Glycosidases"/>
    <property type="match status" value="2"/>
</dbReference>
<dbReference type="Pfam" id="PF01055">
    <property type="entry name" value="Glyco_hydro_31_2nd"/>
    <property type="match status" value="1"/>
</dbReference>
<evidence type="ECO:0000256" key="8">
    <source>
        <dbReference type="PROSITE-ProRule" id="PRU00779"/>
    </source>
</evidence>
<dbReference type="Gene3D" id="2.60.40.1180">
    <property type="entry name" value="Golgi alpha-mannosidase II"/>
    <property type="match status" value="2"/>
</dbReference>
<dbReference type="OrthoDB" id="1334205at2759"/>
<evidence type="ECO:0000256" key="6">
    <source>
        <dbReference type="ARBA" id="ARBA00023180"/>
    </source>
</evidence>
<dbReference type="PANTHER" id="PTHR22762:SF133">
    <property type="entry name" value="P-TYPE DOMAIN-CONTAINING PROTEIN"/>
    <property type="match status" value="1"/>
</dbReference>
<dbReference type="InterPro" id="IPR044913">
    <property type="entry name" value="P_trefoil_dom_sf"/>
</dbReference>
<evidence type="ECO:0000256" key="9">
    <source>
        <dbReference type="RuleBase" id="RU361185"/>
    </source>
</evidence>
<evidence type="ECO:0000256" key="7">
    <source>
        <dbReference type="ARBA" id="ARBA00023295"/>
    </source>
</evidence>
<comment type="caution">
    <text evidence="11">The sequence shown here is derived from an EMBL/GenBank/DDBJ whole genome shotgun (WGS) entry which is preliminary data.</text>
</comment>
<dbReference type="SUPFAM" id="SSF57492">
    <property type="entry name" value="Trefoil"/>
    <property type="match status" value="1"/>
</dbReference>
<dbReference type="Pfam" id="PF21365">
    <property type="entry name" value="Glyco_hydro_31_3rd"/>
    <property type="match status" value="1"/>
</dbReference>
<dbReference type="SMART" id="SM00018">
    <property type="entry name" value="PD"/>
    <property type="match status" value="1"/>
</dbReference>
<dbReference type="InterPro" id="IPR011013">
    <property type="entry name" value="Gal_mutarotase_sf_dom"/>
</dbReference>
<dbReference type="InterPro" id="IPR000519">
    <property type="entry name" value="P_trefoil_dom"/>
</dbReference>
<proteinExistence type="inferred from homology"/>
<dbReference type="PROSITE" id="PS51448">
    <property type="entry name" value="P_TREFOIL_2"/>
    <property type="match status" value="1"/>
</dbReference>
<organism evidence="11 12">
    <name type="scientific">Orchesella cincta</name>
    <name type="common">Springtail</name>
    <name type="synonym">Podura cincta</name>
    <dbReference type="NCBI Taxonomy" id="48709"/>
    <lineage>
        <taxon>Eukaryota</taxon>
        <taxon>Metazoa</taxon>
        <taxon>Ecdysozoa</taxon>
        <taxon>Arthropoda</taxon>
        <taxon>Hexapoda</taxon>
        <taxon>Collembola</taxon>
        <taxon>Entomobryomorpha</taxon>
        <taxon>Entomobryoidea</taxon>
        <taxon>Orchesellidae</taxon>
        <taxon>Orchesellinae</taxon>
        <taxon>Orchesella</taxon>
    </lineage>
</organism>
<dbReference type="GO" id="GO:0030246">
    <property type="term" value="F:carbohydrate binding"/>
    <property type="evidence" value="ECO:0007669"/>
    <property type="project" value="InterPro"/>
</dbReference>
<dbReference type="AlphaFoldDB" id="A0A1D2M775"/>
<dbReference type="Gene3D" id="4.10.110.10">
    <property type="entry name" value="Spasmolytic Protein, domain 1"/>
    <property type="match status" value="1"/>
</dbReference>
<evidence type="ECO:0000313" key="11">
    <source>
        <dbReference type="EMBL" id="ODM88819.1"/>
    </source>
</evidence>
<dbReference type="Gene3D" id="2.60.40.1760">
    <property type="entry name" value="glycosyl hydrolase (family 31)"/>
    <property type="match status" value="1"/>
</dbReference>
<gene>
    <name evidence="11" type="ORF">Ocin01_17863</name>
</gene>
<dbReference type="SUPFAM" id="SSF51011">
    <property type="entry name" value="Glycosyl hydrolase domain"/>
    <property type="match status" value="1"/>
</dbReference>
<dbReference type="SUPFAM" id="SSF51445">
    <property type="entry name" value="(Trans)glycosidases"/>
    <property type="match status" value="1"/>
</dbReference>
<reference evidence="11 12" key="1">
    <citation type="journal article" date="2016" name="Genome Biol. Evol.">
        <title>Gene Family Evolution Reflects Adaptation to Soil Environmental Stressors in the Genome of the Collembolan Orchesella cincta.</title>
        <authorList>
            <person name="Faddeeva-Vakhrusheva A."/>
            <person name="Derks M.F."/>
            <person name="Anvar S.Y."/>
            <person name="Agamennone V."/>
            <person name="Suring W."/>
            <person name="Smit S."/>
            <person name="van Straalen N.M."/>
            <person name="Roelofs D."/>
        </authorList>
    </citation>
    <scope>NUCLEOTIDE SEQUENCE [LARGE SCALE GENOMIC DNA]</scope>
    <source>
        <tissue evidence="11">Mixed pool</tissue>
    </source>
</reference>
<dbReference type="Proteomes" id="UP000094527">
    <property type="component" value="Unassembled WGS sequence"/>
</dbReference>
<evidence type="ECO:0000256" key="5">
    <source>
        <dbReference type="ARBA" id="ARBA00023157"/>
    </source>
</evidence>
<accession>A0A1D2M775</accession>
<keyword evidence="3 9" id="KW-0378">Hydrolase</keyword>
<keyword evidence="6" id="KW-0325">Glycoprotein</keyword>
<comment type="subcellular location">
    <subcellularLocation>
        <location evidence="1">Membrane</location>
    </subcellularLocation>
</comment>
<protein>
    <submittedName>
        <fullName evidence="11">Maltase-glucoamylase, intestinal</fullName>
    </submittedName>
</protein>
<comment type="similarity">
    <text evidence="2 9">Belongs to the glycosyl hydrolase 31 family.</text>
</comment>
<sequence>MSLCAAAYAQQCVPVPQRVDCHPDPNASEENCLERGCQWCTGEEGTPWCHVPTNYGYKMVGTPEETPTGYKVTLNRSTNVSYFGNDSETLIATFDVQSDYRLRIKITDGTDRYEVPLKINPPASGPESPLFRIEFTNEPVFSFKVIRESTGTAVFDTSLGGLTFSDQFIQLGIKIPSTNAYGIGENEQPSYRHDFSKFTPVPLFARDQSPTGYKNSYGVHPYYTVVENDGNAHSVVIVNSNAQEFVIQPTPGYVYRTIGGLLDIYIFLGPTVEESVQQFTEAIGRQSIPPYFGLGFQLCRWGYDTIETMQATVDRTAAAGIPQVGLIIMTEDIQYGDIDIMLNELDFTYDSNRFHDLPAYIAELKSKGIKFIPIVDPFIKFDEPRGTYPALDLGDEMDVWIKRSSGEPWIGNCWPGEVYYPDYSRNSTKQWWAMLLREYKNLIDYDGIWFLRRTSSITSQSIYIMCVYVSIRIDMNEPANWGKGDVVVGCENNKYNNPPYVPGMSFCIQNVKLAIETRDLIDNTACMDFEQDFGRHYDTHSLYGWSESEPTTTAVRDILGKRSIVVSRSTFLGSGNWVAHWLGDNMSTWQNMKASIIALLHFNLFGMPYAGSDICGFGMTTNEEMCTRWQQLGAFYPYSRNHNALGNAEQDPAIWGPESRESTRRALLIRYTLLPYLYTLFFNHKTKGSTVVRALFHEFTSDSVTHGIDEQMMWGSGFLISPVLREGHVSVRAYFPDARWYSYYDGAEVNVREAYTNLDAPFGFINLHVRGGKVLPTQEPAMNTDASRQNPFGLIIALDDESSAEGTLYYDDGNSIEPQDSGLYFLASYTYTNGTLRNQVERNEYSEMSQKVLNTIRLMGVDKEITRITVNGDAHTDFSILPSGEVQVNGLNLTMLTPFTITFQ</sequence>
<keyword evidence="7 9" id="KW-0326">Glycosidase</keyword>
<dbReference type="PANTHER" id="PTHR22762">
    <property type="entry name" value="ALPHA-GLUCOSIDASE"/>
    <property type="match status" value="1"/>
</dbReference>
<dbReference type="InterPro" id="IPR013780">
    <property type="entry name" value="Glyco_hydro_b"/>
</dbReference>
<keyword evidence="4" id="KW-0472">Membrane</keyword>
<dbReference type="STRING" id="48709.A0A1D2M775"/>
<keyword evidence="12" id="KW-1185">Reference proteome</keyword>
<comment type="caution">
    <text evidence="8">Lacks conserved residue(s) required for the propagation of feature annotation.</text>
</comment>
<feature type="domain" description="P-type" evidence="10">
    <location>
        <begin position="2"/>
        <end position="53"/>
    </location>
</feature>
<keyword evidence="5 8" id="KW-1015">Disulfide bond</keyword>
<dbReference type="SUPFAM" id="SSF74650">
    <property type="entry name" value="Galactose mutarotase-like"/>
    <property type="match status" value="1"/>
</dbReference>
<dbReference type="GO" id="GO:0005975">
    <property type="term" value="P:carbohydrate metabolic process"/>
    <property type="evidence" value="ECO:0007669"/>
    <property type="project" value="InterPro"/>
</dbReference>
<feature type="disulfide bond" evidence="8">
    <location>
        <begin position="32"/>
        <end position="49"/>
    </location>
</feature>
<dbReference type="CDD" id="cd06602">
    <property type="entry name" value="GH31_MGAM_SI_GAA"/>
    <property type="match status" value="1"/>
</dbReference>
<dbReference type="EMBL" id="LJIJ01003148">
    <property type="protein sequence ID" value="ODM88819.1"/>
    <property type="molecule type" value="Genomic_DNA"/>
</dbReference>
<dbReference type="InterPro" id="IPR048395">
    <property type="entry name" value="Glyco_hydro_31_C"/>
</dbReference>
<evidence type="ECO:0000256" key="2">
    <source>
        <dbReference type="ARBA" id="ARBA00007806"/>
    </source>
</evidence>
<name>A0A1D2M775_ORCCI</name>